<evidence type="ECO:0000256" key="1">
    <source>
        <dbReference type="SAM" id="MobiDB-lite"/>
    </source>
</evidence>
<feature type="compositionally biased region" description="Polar residues" evidence="1">
    <location>
        <begin position="1209"/>
        <end position="1231"/>
    </location>
</feature>
<feature type="compositionally biased region" description="Polar residues" evidence="1">
    <location>
        <begin position="927"/>
        <end position="936"/>
    </location>
</feature>
<dbReference type="Proteomes" id="UP000019373">
    <property type="component" value="Unassembled WGS sequence"/>
</dbReference>
<feature type="compositionally biased region" description="Low complexity" evidence="1">
    <location>
        <begin position="304"/>
        <end position="331"/>
    </location>
</feature>
<proteinExistence type="predicted"/>
<evidence type="ECO:0000313" key="3">
    <source>
        <dbReference type="Proteomes" id="UP000019373"/>
    </source>
</evidence>
<feature type="compositionally biased region" description="Polar residues" evidence="1">
    <location>
        <begin position="874"/>
        <end position="886"/>
    </location>
</feature>
<dbReference type="GeneID" id="19240803"/>
<feature type="compositionally biased region" description="Low complexity" evidence="1">
    <location>
        <begin position="1028"/>
        <end position="1039"/>
    </location>
</feature>
<evidence type="ECO:0000313" key="2">
    <source>
        <dbReference type="EMBL" id="ERF76583.1"/>
    </source>
</evidence>
<feature type="compositionally biased region" description="Polar residues" evidence="1">
    <location>
        <begin position="540"/>
        <end position="557"/>
    </location>
</feature>
<keyword evidence="3" id="KW-1185">Reference proteome</keyword>
<accession>U1GVR9</accession>
<name>U1GVR9_ENDPU</name>
<dbReference type="eggNOG" id="ENOG502RAM2">
    <property type="taxonomic scope" value="Eukaryota"/>
</dbReference>
<reference evidence="3" key="1">
    <citation type="journal article" date="2014" name="BMC Genomics">
        <title>Genome characteristics reveal the impact of lichenization on lichen-forming fungus Endocarpon pusillum Hedwig (Verrucariales, Ascomycota).</title>
        <authorList>
            <person name="Wang Y.-Y."/>
            <person name="Liu B."/>
            <person name="Zhang X.-Y."/>
            <person name="Zhou Q.-M."/>
            <person name="Zhang T."/>
            <person name="Li H."/>
            <person name="Yu Y.-F."/>
            <person name="Zhang X.-L."/>
            <person name="Hao X.-Y."/>
            <person name="Wang M."/>
            <person name="Wang L."/>
            <person name="Wei J.-C."/>
        </authorList>
    </citation>
    <scope>NUCLEOTIDE SEQUENCE [LARGE SCALE GENOMIC DNA]</scope>
    <source>
        <strain evidence="3">Z07020 / HMAS-L-300199</strain>
    </source>
</reference>
<protein>
    <recommendedName>
        <fullName evidence="4">Nucleolar protein Dnt1-like N-terminal domain-containing protein</fullName>
    </recommendedName>
</protein>
<feature type="compositionally biased region" description="Basic and acidic residues" evidence="1">
    <location>
        <begin position="486"/>
        <end position="496"/>
    </location>
</feature>
<feature type="compositionally biased region" description="Basic and acidic residues" evidence="1">
    <location>
        <begin position="416"/>
        <end position="426"/>
    </location>
</feature>
<feature type="compositionally biased region" description="Basic residues" evidence="1">
    <location>
        <begin position="437"/>
        <end position="447"/>
    </location>
</feature>
<feature type="compositionally biased region" description="Basic and acidic residues" evidence="1">
    <location>
        <begin position="508"/>
        <end position="518"/>
    </location>
</feature>
<feature type="compositionally biased region" description="Basic and acidic residues" evidence="1">
    <location>
        <begin position="1261"/>
        <end position="1271"/>
    </location>
</feature>
<feature type="region of interest" description="Disordered" evidence="1">
    <location>
        <begin position="1096"/>
        <end position="1356"/>
    </location>
</feature>
<feature type="compositionally biased region" description="Low complexity" evidence="1">
    <location>
        <begin position="390"/>
        <end position="399"/>
    </location>
</feature>
<feature type="compositionally biased region" description="Basic and acidic residues" evidence="1">
    <location>
        <begin position="891"/>
        <end position="904"/>
    </location>
</feature>
<gene>
    <name evidence="2" type="ORF">EPUS_05856</name>
</gene>
<feature type="compositionally biased region" description="Low complexity" evidence="1">
    <location>
        <begin position="1126"/>
        <end position="1136"/>
    </location>
</feature>
<feature type="compositionally biased region" description="Polar residues" evidence="1">
    <location>
        <begin position="1161"/>
        <end position="1179"/>
    </location>
</feature>
<feature type="compositionally biased region" description="Basic and acidic residues" evidence="1">
    <location>
        <begin position="160"/>
        <end position="175"/>
    </location>
</feature>
<sequence>MVRIRVFARVIPEDVYLRDIGSSTPSRPILALENEKKLMEVIDNPEKVSIGCLVNQFRETSQRLYREPLGEIKYLKDSELDADLDPEMSIYDAFVDAGRAATSPHDQKATFKIICKVKGRYFDVRQGSVVPDLSNPQFQHPLRPPVPPFPTTNQSLGKRSRLDAFTEEASRREGSHSPSSTRRRRLDTLKEREAFERPVLSIERDVHKPHGEGSRRQGSPVVIPETQDPYLQHEAYRRQRGSEILGEDEPKSESPEVGDSIHSLPIAQQDAHDVDIPEPAPPTRRLTKTSSRISDDNQTRNKGVSAQESTSHASSSYYSPSSGSVLSTSQGRVSGGDPATASSENAGVLNGARATASFTRTRLDLAKERAVENGPVTPTSDTSRRNRSIATAQATAQTAPHRTGPSSRTSSFSYKFRRDDRARSAESEIDDTQMSPRSRRALKRPRNARNSDAGPKAISLKELSGLFHHVDENRPLIQEHKRRRKETTWDFSEHVEGLSGDEDGNTSRGEDQRQEEFHQASASNDSSEKDEAEDVAGQRAKSQSLSDITNRDSNASTERPIHYGSLNTLSLSHPAQPQAFSNEPIAGNMSENDSDKENANYEQATHPRSPRVHPRQDVNVAEAESSEAQGRERASAGSESGHGKQENNSVLKILNNEAISHGNAPAEGVASSAQHLHHDFQEQMQPSSSLPDAPPPKKRRMRKKKSRLEEEEETPKFDNHQVKGQPAVKLNARNVSGTSDNEVSVSVPASKTRDTAIPLTEPDEQLSQDLQASARASSNKPSITPKTGKVPAQKQDSWLKHGTRTADVRAPEEFSGKPLRGETEVGQGSSTVERQQGGPSDSLHQPGEAVLDNSNPVKNVSQGKSKDGKLGLGFSQSPPSKNSAFRQPNVRVEKASRKEHKENSESLPNAKGNVPFLKKSRSFDKVMSSQSWSGDTPSRPAQLEQKDHSSADHSAVQLPARKSSAPGVPRSAAGNAPVLTIASSGESGPESDSSDDASSNAGNETSRIDQKNVTNGAKIVTTDAAVPSIEILSDSSSSEAGVRLHPSKTATKSSKPHTNGPTIIPKGNNVYNINGTSIVVPPGFTLDAYLAMRSDLANQPPKPNPRNRIAGSRKSATPTLSRKDSSSTPVPVPAKVAPKKVVSKSNVKQSADSATAKDLDQSSAAPSTTKTAVKQSSKASKPKVSVQASTAVAAKKAQSGDVVSSSSSRTQRPANVSTIAKNPTAGSTSTNIKSAIAPPAKPKAPHNAISAEKPSYMKELIAQREVQRAEKTTASSFKKSGLPTPNLANGKNLLGDGDSESESETESESDSETNSSDKRFVAAKGRPTSVKGPATSTVTVDLSIRDGSPSSDEEEL</sequence>
<feature type="compositionally biased region" description="Polar residues" evidence="1">
    <location>
        <begin position="852"/>
        <end position="863"/>
    </location>
</feature>
<feature type="region of interest" description="Disordered" evidence="1">
    <location>
        <begin position="268"/>
        <end position="348"/>
    </location>
</feature>
<dbReference type="OMA" id="KARATHH"/>
<feature type="compositionally biased region" description="Low complexity" evidence="1">
    <location>
        <begin position="982"/>
        <end position="1004"/>
    </location>
</feature>
<feature type="compositionally biased region" description="Basic and acidic residues" evidence="1">
    <location>
        <begin position="186"/>
        <end position="215"/>
    </location>
</feature>
<dbReference type="RefSeq" id="XP_007786107.1">
    <property type="nucleotide sequence ID" value="XM_007787917.1"/>
</dbReference>
<feature type="compositionally biased region" description="Basic and acidic residues" evidence="1">
    <location>
        <begin position="804"/>
        <end position="823"/>
    </location>
</feature>
<feature type="compositionally biased region" description="Polar residues" evidence="1">
    <location>
        <begin position="733"/>
        <end position="749"/>
    </location>
</feature>
<dbReference type="OrthoDB" id="4161504at2759"/>
<feature type="compositionally biased region" description="Polar residues" evidence="1">
    <location>
        <begin position="404"/>
        <end position="413"/>
    </location>
</feature>
<dbReference type="HOGENOM" id="CLU_257316_0_0_1"/>
<feature type="region of interest" description="Disordered" evidence="1">
    <location>
        <begin position="478"/>
        <end position="1063"/>
    </location>
</feature>
<dbReference type="EMBL" id="KE720743">
    <property type="protein sequence ID" value="ERF76583.1"/>
    <property type="molecule type" value="Genomic_DNA"/>
</dbReference>
<feature type="region of interest" description="Disordered" evidence="1">
    <location>
        <begin position="365"/>
        <end position="456"/>
    </location>
</feature>
<feature type="compositionally biased region" description="Polar residues" evidence="1">
    <location>
        <begin position="1048"/>
        <end position="1061"/>
    </location>
</feature>
<feature type="compositionally biased region" description="Polar residues" evidence="1">
    <location>
        <begin position="826"/>
        <end position="843"/>
    </location>
</feature>
<feature type="compositionally biased region" description="Basic residues" evidence="1">
    <location>
        <begin position="696"/>
        <end position="706"/>
    </location>
</feature>
<evidence type="ECO:0008006" key="4">
    <source>
        <dbReference type="Google" id="ProtNLM"/>
    </source>
</evidence>
<organism evidence="2 3">
    <name type="scientific">Endocarpon pusillum (strain Z07020 / HMAS-L-300199)</name>
    <name type="common">Lichen-forming fungus</name>
    <dbReference type="NCBI Taxonomy" id="1263415"/>
    <lineage>
        <taxon>Eukaryota</taxon>
        <taxon>Fungi</taxon>
        <taxon>Dikarya</taxon>
        <taxon>Ascomycota</taxon>
        <taxon>Pezizomycotina</taxon>
        <taxon>Eurotiomycetes</taxon>
        <taxon>Chaetothyriomycetidae</taxon>
        <taxon>Verrucariales</taxon>
        <taxon>Verrucariaceae</taxon>
        <taxon>Endocarpon</taxon>
    </lineage>
</organism>
<feature type="compositionally biased region" description="Acidic residues" evidence="1">
    <location>
        <begin position="1297"/>
        <end position="1311"/>
    </location>
</feature>
<feature type="region of interest" description="Disordered" evidence="1">
    <location>
        <begin position="133"/>
        <end position="223"/>
    </location>
</feature>
<feature type="compositionally biased region" description="Polar residues" evidence="1">
    <location>
        <begin position="767"/>
        <end position="785"/>
    </location>
</feature>
<feature type="compositionally biased region" description="Polar residues" evidence="1">
    <location>
        <begin position="565"/>
        <end position="581"/>
    </location>
</feature>